<dbReference type="GeneID" id="71763706"/>
<dbReference type="Proteomes" id="UP000830542">
    <property type="component" value="Plasmid unnamed3"/>
</dbReference>
<reference evidence="1" key="1">
    <citation type="journal article" date="2014" name="Int. J. Syst. Evol. Microbiol.">
        <title>Complete genome sequence of Corynebacterium casei LMG S-19264T (=DSM 44701T), isolated from a smear-ripened cheese.</title>
        <authorList>
            <consortium name="US DOE Joint Genome Institute (JGI-PGF)"/>
            <person name="Walter F."/>
            <person name="Albersmeier A."/>
            <person name="Kalinowski J."/>
            <person name="Ruckert C."/>
        </authorList>
    </citation>
    <scope>NUCLEOTIDE SEQUENCE</scope>
    <source>
        <strain evidence="1">JCM 12289</strain>
    </source>
</reference>
<dbReference type="RefSeq" id="WP_244706631.1">
    <property type="nucleotide sequence ID" value="NZ_BAAADN010000013.1"/>
</dbReference>
<evidence type="ECO:0000313" key="1">
    <source>
        <dbReference type="EMBL" id="GAA0454210.1"/>
    </source>
</evidence>
<dbReference type="Proteomes" id="UP001500962">
    <property type="component" value="Unassembled WGS sequence"/>
</dbReference>
<dbReference type="EMBL" id="BAAADN010000013">
    <property type="protein sequence ID" value="GAA0454210.1"/>
    <property type="molecule type" value="Genomic_DNA"/>
</dbReference>
<dbReference type="Pfam" id="PF26508">
    <property type="entry name" value="DUF8170"/>
    <property type="match status" value="1"/>
</dbReference>
<geneLocation type="plasmid" evidence="2 3">
    <name>unnamed3</name>
</geneLocation>
<evidence type="ECO:0000313" key="4">
    <source>
        <dbReference type="Proteomes" id="UP001500962"/>
    </source>
</evidence>
<reference evidence="1" key="3">
    <citation type="submission" date="2023-12" db="EMBL/GenBank/DDBJ databases">
        <authorList>
            <person name="Sun Q."/>
            <person name="Inoue M."/>
        </authorList>
    </citation>
    <scope>NUCLEOTIDE SEQUENCE</scope>
    <source>
        <strain evidence="1">JCM 12289</strain>
    </source>
</reference>
<sequence length="190" mass="22029">MDDHSEPDVEDIADRAAEYAHLDTLSPREYEQALDAVAELTPLFEYESSYFVLGSYGTPEIHRLQLVKDRLNRRSDVYAFLMVDIRGEWSNTLVKFRILADYATYLVGVAEHNRSGFLVEQGMFFLHQPYFERAHVLKREYDQSTLDDEFDGSEPYSALQLDGFDLLDREGRLFVWTAEDELMAAVEELP</sequence>
<evidence type="ECO:0000313" key="2">
    <source>
        <dbReference type="EMBL" id="UOO97201.1"/>
    </source>
</evidence>
<name>A0AAV3SDA4_HALDO</name>
<accession>A0AAV3SDA4</accession>
<dbReference type="EMBL" id="CP095008">
    <property type="protein sequence ID" value="UOO97201.1"/>
    <property type="molecule type" value="Genomic_DNA"/>
</dbReference>
<dbReference type="KEGG" id="hdo:MUK72_17620"/>
<protein>
    <submittedName>
        <fullName evidence="1">Uncharacterized protein</fullName>
    </submittedName>
</protein>
<dbReference type="AlphaFoldDB" id="A0AAV3SDA4"/>
<reference evidence="2" key="2">
    <citation type="submission" date="2022-04" db="EMBL/GenBank/DDBJ databases">
        <title>Sequencing and genomic assembly of Halococcus dombrowskii.</title>
        <authorList>
            <person name="Lim S.W."/>
            <person name="MacLea K.S."/>
        </authorList>
    </citation>
    <scope>NUCLEOTIDE SEQUENCE</scope>
    <source>
        <strain evidence="2">H4</strain>
        <plasmid evidence="2">unnamed3</plasmid>
    </source>
</reference>
<proteinExistence type="predicted"/>
<gene>
    <name evidence="1" type="ORF">GCM10008985_07470</name>
    <name evidence="2" type="ORF">MUK72_17620</name>
</gene>
<keyword evidence="3" id="KW-1185">Reference proteome</keyword>
<dbReference type="InterPro" id="IPR058483">
    <property type="entry name" value="DUF8170"/>
</dbReference>
<keyword evidence="2" id="KW-0614">Plasmid</keyword>
<organism evidence="1 4">
    <name type="scientific">Halococcus dombrowskii</name>
    <dbReference type="NCBI Taxonomy" id="179637"/>
    <lineage>
        <taxon>Archaea</taxon>
        <taxon>Methanobacteriati</taxon>
        <taxon>Methanobacteriota</taxon>
        <taxon>Stenosarchaea group</taxon>
        <taxon>Halobacteria</taxon>
        <taxon>Halobacteriales</taxon>
        <taxon>Halococcaceae</taxon>
        <taxon>Halococcus</taxon>
    </lineage>
</organism>
<evidence type="ECO:0000313" key="3">
    <source>
        <dbReference type="Proteomes" id="UP000830542"/>
    </source>
</evidence>